<feature type="transmembrane region" description="Helical" evidence="11">
    <location>
        <begin position="220"/>
        <end position="239"/>
    </location>
</feature>
<dbReference type="EMBL" id="CACRSM010000002">
    <property type="protein sequence ID" value="VYT00731.1"/>
    <property type="molecule type" value="Genomic_DNA"/>
</dbReference>
<protein>
    <recommendedName>
        <fullName evidence="11 12">ATP synthase subunit a</fullName>
    </recommendedName>
    <alternativeName>
        <fullName evidence="11">ATP synthase F0 sector subunit a</fullName>
    </alternativeName>
    <alternativeName>
        <fullName evidence="11">F-ATPase subunit 6</fullName>
    </alternativeName>
</protein>
<dbReference type="InterPro" id="IPR035908">
    <property type="entry name" value="F0_ATP_A_sf"/>
</dbReference>
<feature type="transmembrane region" description="Helical" evidence="11">
    <location>
        <begin position="71"/>
        <end position="89"/>
    </location>
</feature>
<evidence type="ECO:0000256" key="2">
    <source>
        <dbReference type="ARBA" id="ARBA00006810"/>
    </source>
</evidence>
<keyword evidence="3 11" id="KW-0813">Transport</keyword>
<keyword evidence="9 11" id="KW-0472">Membrane</keyword>
<evidence type="ECO:0000256" key="7">
    <source>
        <dbReference type="ARBA" id="ARBA00022989"/>
    </source>
</evidence>
<proteinExistence type="inferred from homology"/>
<dbReference type="PANTHER" id="PTHR11410">
    <property type="entry name" value="ATP SYNTHASE SUBUNIT A"/>
    <property type="match status" value="1"/>
</dbReference>
<feature type="transmembrane region" description="Helical" evidence="11">
    <location>
        <begin position="127"/>
        <end position="147"/>
    </location>
</feature>
<evidence type="ECO:0000256" key="5">
    <source>
        <dbReference type="ARBA" id="ARBA00022692"/>
    </source>
</evidence>
<feature type="transmembrane region" description="Helical" evidence="11">
    <location>
        <begin position="20"/>
        <end position="41"/>
    </location>
</feature>
<keyword evidence="5 11" id="KW-0812">Transmembrane</keyword>
<keyword evidence="7 11" id="KW-1133">Transmembrane helix</keyword>
<evidence type="ECO:0000256" key="12">
    <source>
        <dbReference type="RuleBase" id="RU000483"/>
    </source>
</evidence>
<keyword evidence="6 11" id="KW-0375">Hydrogen ion transport</keyword>
<evidence type="ECO:0000313" key="13">
    <source>
        <dbReference type="EMBL" id="VYT00731.1"/>
    </source>
</evidence>
<evidence type="ECO:0000256" key="3">
    <source>
        <dbReference type="ARBA" id="ARBA00022448"/>
    </source>
</evidence>
<dbReference type="Gene3D" id="1.20.120.220">
    <property type="entry name" value="ATP synthase, F0 complex, subunit A"/>
    <property type="match status" value="1"/>
</dbReference>
<organism evidence="13">
    <name type="scientific">Schaalia odontolytica</name>
    <dbReference type="NCBI Taxonomy" id="1660"/>
    <lineage>
        <taxon>Bacteria</taxon>
        <taxon>Bacillati</taxon>
        <taxon>Actinomycetota</taxon>
        <taxon>Actinomycetes</taxon>
        <taxon>Actinomycetales</taxon>
        <taxon>Actinomycetaceae</taxon>
        <taxon>Schaalia</taxon>
    </lineage>
</organism>
<sequence>MESTVLGEEKAAQRSYAMPLWYKVLIGIVALITAATCIPAVTQAPHAPGIHDFFPDAFFGEGTLFQFNRLTLVRVVAGITLCLVFWLGARSVKLMPGRGQVLLEMAAEFVRNGISVAMLGEGRGRRWAAFIGVVFFGVLFMNIQGIIPGMNIAASSVMAVPIVFAVIAYVSFVGAGIKQYGFFHFFKSQLFPKGLPWPIYFLITPIEFFSTFIVRPATLAIRLLCNMISGHLLLALTYFGTSNLLIAAGMKQTGALLTGAGAVAATLFEIFVAVLQAYIFAMLTAVYIKLSVEEH</sequence>
<feature type="transmembrane region" description="Helical" evidence="11">
    <location>
        <begin position="197"/>
        <end position="214"/>
    </location>
</feature>
<dbReference type="PANTHER" id="PTHR11410:SF0">
    <property type="entry name" value="ATP SYNTHASE SUBUNIT A"/>
    <property type="match status" value="1"/>
</dbReference>
<dbReference type="PRINTS" id="PR00123">
    <property type="entry name" value="ATPASEA"/>
</dbReference>
<evidence type="ECO:0000256" key="10">
    <source>
        <dbReference type="ARBA" id="ARBA00023310"/>
    </source>
</evidence>
<reference evidence="13" key="1">
    <citation type="submission" date="2019-11" db="EMBL/GenBank/DDBJ databases">
        <authorList>
            <person name="Feng L."/>
        </authorList>
    </citation>
    <scope>NUCLEOTIDE SEQUENCE</scope>
    <source>
        <strain evidence="13">AodontolyticusLFYP35</strain>
    </source>
</reference>
<comment type="function">
    <text evidence="11 12">Key component of the proton channel; it plays a direct role in the translocation of protons across the membrane.</text>
</comment>
<evidence type="ECO:0000256" key="6">
    <source>
        <dbReference type="ARBA" id="ARBA00022781"/>
    </source>
</evidence>
<evidence type="ECO:0000256" key="11">
    <source>
        <dbReference type="HAMAP-Rule" id="MF_01393"/>
    </source>
</evidence>
<feature type="transmembrane region" description="Helical" evidence="11">
    <location>
        <begin position="260"/>
        <end position="288"/>
    </location>
</feature>
<evidence type="ECO:0000256" key="1">
    <source>
        <dbReference type="ARBA" id="ARBA00004141"/>
    </source>
</evidence>
<feature type="transmembrane region" description="Helical" evidence="11">
    <location>
        <begin position="153"/>
        <end position="177"/>
    </location>
</feature>
<dbReference type="GO" id="GO:0045259">
    <property type="term" value="C:proton-transporting ATP synthase complex"/>
    <property type="evidence" value="ECO:0007669"/>
    <property type="project" value="UniProtKB-KW"/>
</dbReference>
<dbReference type="Pfam" id="PF00119">
    <property type="entry name" value="ATP-synt_A"/>
    <property type="match status" value="1"/>
</dbReference>
<dbReference type="InterPro" id="IPR000568">
    <property type="entry name" value="ATP_synth_F0_asu"/>
</dbReference>
<keyword evidence="10 11" id="KW-0066">ATP synthesis</keyword>
<gene>
    <name evidence="11 13" type="primary">atpB</name>
    <name evidence="13" type="ORF">AOLFYP35_01185</name>
</gene>
<dbReference type="NCBIfam" id="TIGR01131">
    <property type="entry name" value="ATP_synt_6_or_A"/>
    <property type="match status" value="1"/>
</dbReference>
<evidence type="ECO:0000256" key="4">
    <source>
        <dbReference type="ARBA" id="ARBA00022547"/>
    </source>
</evidence>
<dbReference type="AlphaFoldDB" id="A0A6N2T9K3"/>
<dbReference type="CDD" id="cd00310">
    <property type="entry name" value="ATP-synt_Fo_a_6"/>
    <property type="match status" value="1"/>
</dbReference>
<keyword evidence="8 11" id="KW-0406">Ion transport</keyword>
<comment type="subcellular location">
    <subcellularLocation>
        <location evidence="11 12">Cell membrane</location>
        <topology evidence="11 12">Multi-pass membrane protein</topology>
    </subcellularLocation>
    <subcellularLocation>
        <location evidence="1">Membrane</location>
        <topology evidence="1">Multi-pass membrane protein</topology>
    </subcellularLocation>
</comment>
<dbReference type="GO" id="GO:0005886">
    <property type="term" value="C:plasma membrane"/>
    <property type="evidence" value="ECO:0007669"/>
    <property type="project" value="UniProtKB-SubCell"/>
</dbReference>
<dbReference type="InterPro" id="IPR045083">
    <property type="entry name" value="ATP_synth_F0_asu_bact/mt"/>
</dbReference>
<dbReference type="HAMAP" id="MF_01393">
    <property type="entry name" value="ATP_synth_a_bact"/>
    <property type="match status" value="1"/>
</dbReference>
<keyword evidence="4 11" id="KW-0138">CF(0)</keyword>
<comment type="similarity">
    <text evidence="2 11 12">Belongs to the ATPase A chain family.</text>
</comment>
<accession>A0A6N2T9K3</accession>
<evidence type="ECO:0000256" key="8">
    <source>
        <dbReference type="ARBA" id="ARBA00023065"/>
    </source>
</evidence>
<dbReference type="SUPFAM" id="SSF81336">
    <property type="entry name" value="F1F0 ATP synthase subunit A"/>
    <property type="match status" value="1"/>
</dbReference>
<keyword evidence="11" id="KW-1003">Cell membrane</keyword>
<name>A0A6N2T9K3_9ACTO</name>
<evidence type="ECO:0000256" key="9">
    <source>
        <dbReference type="ARBA" id="ARBA00023136"/>
    </source>
</evidence>
<dbReference type="GO" id="GO:0046933">
    <property type="term" value="F:proton-transporting ATP synthase activity, rotational mechanism"/>
    <property type="evidence" value="ECO:0007669"/>
    <property type="project" value="UniProtKB-UniRule"/>
</dbReference>